<comment type="caution">
    <text evidence="2">The sequence shown here is derived from an EMBL/GenBank/DDBJ whole genome shotgun (WGS) entry which is preliminary data.</text>
</comment>
<feature type="region of interest" description="Disordered" evidence="1">
    <location>
        <begin position="1"/>
        <end position="63"/>
    </location>
</feature>
<dbReference type="PANTHER" id="PTHR37540:SF9">
    <property type="entry name" value="ZN(2)-C6 FUNGAL-TYPE DOMAIN-CONTAINING PROTEIN"/>
    <property type="match status" value="1"/>
</dbReference>
<feature type="compositionally biased region" description="Basic residues" evidence="1">
    <location>
        <begin position="30"/>
        <end position="40"/>
    </location>
</feature>
<proteinExistence type="predicted"/>
<evidence type="ECO:0000313" key="2">
    <source>
        <dbReference type="EMBL" id="KAJ9155306.1"/>
    </source>
</evidence>
<dbReference type="AlphaFoldDB" id="A0AA38VJ22"/>
<name>A0AA38VJ22_9PEZI</name>
<dbReference type="EMBL" id="JANBVO010000003">
    <property type="protein sequence ID" value="KAJ9155306.1"/>
    <property type="molecule type" value="Genomic_DNA"/>
</dbReference>
<keyword evidence="3" id="KW-1185">Reference proteome</keyword>
<protein>
    <submittedName>
        <fullName evidence="2">Uncharacterized protein</fullName>
    </submittedName>
</protein>
<gene>
    <name evidence="2" type="ORF">NKR23_g2087</name>
</gene>
<evidence type="ECO:0000313" key="3">
    <source>
        <dbReference type="Proteomes" id="UP001174694"/>
    </source>
</evidence>
<sequence length="641" mass="70502">MSTSKNAGQPKGFQFITSVSSVQRDSETRRRVRAHARRLPAKQDVACGQGPPPPSGQPSLSQKELVSRFRVKTYVRPGGKAKGKGSSGRDGMNADDYLEQILEFLGNDSLREYAWRTTPIFRLRDLPGFQALPVRITPREEVLIRAYDACVRHNACSLHPEGGEWFEYIKSDGITLHAFLATIASLHNALYLREDLATVSYHRAHSIRLINERLNTELRSSHNVVSDQLLVSVSMMANTETILGCYEAAAAHMGGLRRIIEMRGGAAKGLAHNPHLGRAVSWVDMVYATAWDEPLAFGLVPDISHALETSDRITTKSAVASATGPFVVLDPEILASLEQLRAIVEMLNKMDFADLAQRERVADAIYAFEYNHRRLEEGIPPLSRYRAFTAAASAASSGSSLEGAPAMMPFSVRDEQPWDTGSQRIDLSDVIKYSAHVFLHIVVRRHPAGAGTHRLLCERLWTALEPAVWALYTAPPPTSRDLPMGSSSGQTGLDAVDPELFLAELPSFSFVSEPPSQTQGSITLGTSSPRNIHEAVVLWALFVGSCSRCRKVPDMWRHVPGAAEVFSAAHARPVGGNGGLATGGEEDLRSMFVVTLKTVCEMWGLTSMEALRIVLREVMWVDGWCEEVLEPIWKEMGIIAI</sequence>
<dbReference type="PANTHER" id="PTHR37540">
    <property type="entry name" value="TRANSCRIPTION FACTOR (ACR-2), PUTATIVE-RELATED-RELATED"/>
    <property type="match status" value="1"/>
</dbReference>
<accession>A0AA38VJ22</accession>
<dbReference type="Proteomes" id="UP001174694">
    <property type="component" value="Unassembled WGS sequence"/>
</dbReference>
<evidence type="ECO:0000256" key="1">
    <source>
        <dbReference type="SAM" id="MobiDB-lite"/>
    </source>
</evidence>
<reference evidence="2" key="1">
    <citation type="submission" date="2022-07" db="EMBL/GenBank/DDBJ databases">
        <title>Fungi with potential for degradation of polypropylene.</title>
        <authorList>
            <person name="Gostincar C."/>
        </authorList>
    </citation>
    <scope>NUCLEOTIDE SEQUENCE</scope>
    <source>
        <strain evidence="2">EXF-13308</strain>
    </source>
</reference>
<organism evidence="2 3">
    <name type="scientific">Pleurostoma richardsiae</name>
    <dbReference type="NCBI Taxonomy" id="41990"/>
    <lineage>
        <taxon>Eukaryota</taxon>
        <taxon>Fungi</taxon>
        <taxon>Dikarya</taxon>
        <taxon>Ascomycota</taxon>
        <taxon>Pezizomycotina</taxon>
        <taxon>Sordariomycetes</taxon>
        <taxon>Sordariomycetidae</taxon>
        <taxon>Calosphaeriales</taxon>
        <taxon>Pleurostomataceae</taxon>
        <taxon>Pleurostoma</taxon>
    </lineage>
</organism>